<dbReference type="OrthoDB" id="3041647at2759"/>
<protein>
    <submittedName>
        <fullName evidence="3">Uncharacterized protein</fullName>
    </submittedName>
</protein>
<keyword evidence="2" id="KW-1133">Transmembrane helix</keyword>
<organism evidence="3 4">
    <name type="scientific">Armillaria gallica</name>
    <name type="common">Bulbous honey fungus</name>
    <name type="synonym">Armillaria bulbosa</name>
    <dbReference type="NCBI Taxonomy" id="47427"/>
    <lineage>
        <taxon>Eukaryota</taxon>
        <taxon>Fungi</taxon>
        <taxon>Dikarya</taxon>
        <taxon>Basidiomycota</taxon>
        <taxon>Agaricomycotina</taxon>
        <taxon>Agaricomycetes</taxon>
        <taxon>Agaricomycetidae</taxon>
        <taxon>Agaricales</taxon>
        <taxon>Marasmiineae</taxon>
        <taxon>Physalacriaceae</taxon>
        <taxon>Armillaria</taxon>
    </lineage>
</organism>
<dbReference type="EMBL" id="KZ293647">
    <property type="protein sequence ID" value="PBK99796.1"/>
    <property type="molecule type" value="Genomic_DNA"/>
</dbReference>
<sequence length="157" mass="18535">MFLFICAAPYVVYREGADILFFSYLCSSFLIFNFYMRLDYGLSWIKHTLLFIGVQAINHTLFYIYCTLRKEAYTSGFFFFHTSFASVVEDYATLPSLIYIKLFSDDKEAAYQKIAQRRLLIKDKMTQAHRRYEYDLHGDDPELPGRELEPPPPQYVP</sequence>
<evidence type="ECO:0000256" key="2">
    <source>
        <dbReference type="SAM" id="Phobius"/>
    </source>
</evidence>
<evidence type="ECO:0000256" key="1">
    <source>
        <dbReference type="SAM" id="MobiDB-lite"/>
    </source>
</evidence>
<name>A0A2H3EL26_ARMGA</name>
<proteinExistence type="predicted"/>
<evidence type="ECO:0000313" key="4">
    <source>
        <dbReference type="Proteomes" id="UP000217790"/>
    </source>
</evidence>
<feature type="region of interest" description="Disordered" evidence="1">
    <location>
        <begin position="135"/>
        <end position="157"/>
    </location>
</feature>
<reference evidence="4" key="1">
    <citation type="journal article" date="2017" name="Nat. Ecol. Evol.">
        <title>Genome expansion and lineage-specific genetic innovations in the forest pathogenic fungi Armillaria.</title>
        <authorList>
            <person name="Sipos G."/>
            <person name="Prasanna A.N."/>
            <person name="Walter M.C."/>
            <person name="O'Connor E."/>
            <person name="Balint B."/>
            <person name="Krizsan K."/>
            <person name="Kiss B."/>
            <person name="Hess J."/>
            <person name="Varga T."/>
            <person name="Slot J."/>
            <person name="Riley R."/>
            <person name="Boka B."/>
            <person name="Rigling D."/>
            <person name="Barry K."/>
            <person name="Lee J."/>
            <person name="Mihaltcheva S."/>
            <person name="LaButti K."/>
            <person name="Lipzen A."/>
            <person name="Waldron R."/>
            <person name="Moloney N.M."/>
            <person name="Sperisen C."/>
            <person name="Kredics L."/>
            <person name="Vagvoelgyi C."/>
            <person name="Patrignani A."/>
            <person name="Fitzpatrick D."/>
            <person name="Nagy I."/>
            <person name="Doyle S."/>
            <person name="Anderson J.B."/>
            <person name="Grigoriev I.V."/>
            <person name="Gueldener U."/>
            <person name="Muensterkoetter M."/>
            <person name="Nagy L.G."/>
        </authorList>
    </citation>
    <scope>NUCLEOTIDE SEQUENCE [LARGE SCALE GENOMIC DNA]</scope>
    <source>
        <strain evidence="4">Ar21-2</strain>
    </source>
</reference>
<feature type="transmembrane region" description="Helical" evidence="2">
    <location>
        <begin position="48"/>
        <end position="65"/>
    </location>
</feature>
<dbReference type="Proteomes" id="UP000217790">
    <property type="component" value="Unassembled WGS sequence"/>
</dbReference>
<feature type="compositionally biased region" description="Basic and acidic residues" evidence="1">
    <location>
        <begin position="135"/>
        <end position="149"/>
    </location>
</feature>
<feature type="transmembrane region" description="Helical" evidence="2">
    <location>
        <begin position="19"/>
        <end position="36"/>
    </location>
</feature>
<gene>
    <name evidence="3" type="ORF">ARMGADRAFT_1074645</name>
</gene>
<keyword evidence="4" id="KW-1185">Reference proteome</keyword>
<evidence type="ECO:0000313" key="3">
    <source>
        <dbReference type="EMBL" id="PBK99796.1"/>
    </source>
</evidence>
<accession>A0A2H3EL26</accession>
<dbReference type="OMA" id="LECVQLE"/>
<dbReference type="AlphaFoldDB" id="A0A2H3EL26"/>
<keyword evidence="2" id="KW-0812">Transmembrane</keyword>
<keyword evidence="2" id="KW-0472">Membrane</keyword>
<dbReference type="InParanoid" id="A0A2H3EL26"/>